<dbReference type="OrthoDB" id="9797574at2"/>
<sequence length="403" mass="46240">MTSFSQWIEDKNQDEWWIFIKRLSANDTGLTGGNGVGIYVPKAVVATALPSISSTCCQNPDCSLTAQITSHGLPEQTLRGIYYNNRHFEGPGSRNEHRLTRWNTDFRNSPAQDPENTGALAIFAFHVPHLGRDSEFLDIWICKGLEEEEFVESKIGEVIPGSSLFDRGDRLFAGFAAGSDKEPSHVVIPPLWEDRFPSGEEIIAYLPTVFRFGKTTPDELIIERRDNEYKLFRQIEELHILHRVQQGFGSVDEFMQVANSVSNRRKSRSGRSLEIHLEHLFRQFGLEQFSTQCRTEGNKRPDFIFPSCADYHDPAYPEQNLRMLAVKTTCKDRWRQVLNEANRVEQIHLFTLQEGVSPHQFAEMKDENVKLVVPKPLHTKYPDEVRGQLMMLNDFIVEAKDVR</sequence>
<dbReference type="Gene3D" id="3.40.91.80">
    <property type="match status" value="1"/>
</dbReference>
<dbReference type="InterPro" id="IPR023372">
    <property type="entry name" value="Rest_endonuc_II_EcoRII_N"/>
</dbReference>
<dbReference type="REBASE" id="100681">
    <property type="entry name" value="Pch105ORF28625P"/>
</dbReference>
<feature type="domain" description="Restriction endonuclease type II EcoRII C-terminal" evidence="1">
    <location>
        <begin position="232"/>
        <end position="396"/>
    </location>
</feature>
<gene>
    <name evidence="3" type="ORF">NZ35_28620</name>
</gene>
<dbReference type="Pfam" id="PF09217">
    <property type="entry name" value="EcoRII-N"/>
    <property type="match status" value="1"/>
</dbReference>
<reference evidence="3 4" key="1">
    <citation type="submission" date="2014-10" db="EMBL/GenBank/DDBJ databases">
        <title>Draft genome sequence of Pseudomonas chlororaphis EA105.</title>
        <authorList>
            <person name="McCully L.M."/>
            <person name="Bitzer A.S."/>
            <person name="Spence C."/>
            <person name="Bais H."/>
            <person name="Silby M.W."/>
        </authorList>
    </citation>
    <scope>NUCLEOTIDE SEQUENCE [LARGE SCALE GENOMIC DNA]</scope>
    <source>
        <strain evidence="3 4">EA105</strain>
    </source>
</reference>
<dbReference type="InterPro" id="IPR038365">
    <property type="entry name" value="EcoRII_C_sf"/>
</dbReference>
<keyword evidence="3" id="KW-0378">Hydrolase</keyword>
<evidence type="ECO:0000259" key="2">
    <source>
        <dbReference type="Pfam" id="PF09217"/>
    </source>
</evidence>
<dbReference type="AlphaFoldDB" id="A0A0A6D450"/>
<keyword evidence="3" id="KW-0255">Endonuclease</keyword>
<accession>A0A0A6D450</accession>
<evidence type="ECO:0000313" key="3">
    <source>
        <dbReference type="EMBL" id="KHA69860.1"/>
    </source>
</evidence>
<name>A0A0A6D450_9PSED</name>
<dbReference type="InterPro" id="IPR011335">
    <property type="entry name" value="Restrct_endonuc-II-like"/>
</dbReference>
<dbReference type="SUPFAM" id="SSF52980">
    <property type="entry name" value="Restriction endonuclease-like"/>
    <property type="match status" value="1"/>
</dbReference>
<dbReference type="GO" id="GO:0003677">
    <property type="term" value="F:DNA binding"/>
    <property type="evidence" value="ECO:0007669"/>
    <property type="project" value="InterPro"/>
</dbReference>
<dbReference type="PATRIC" id="fig|587753.9.peg.5284"/>
<comment type="caution">
    <text evidence="3">The sequence shown here is derived from an EMBL/GenBank/DDBJ whole genome shotgun (WGS) entry which is preliminary data.</text>
</comment>
<dbReference type="InterPro" id="IPR015109">
    <property type="entry name" value="Restrct_endonuc_II_EcoRII_C"/>
</dbReference>
<keyword evidence="3" id="KW-0540">Nuclease</keyword>
<dbReference type="Proteomes" id="UP000030564">
    <property type="component" value="Unassembled WGS sequence"/>
</dbReference>
<dbReference type="InterPro" id="IPR015300">
    <property type="entry name" value="DNA-bd_pseudobarrel_sf"/>
</dbReference>
<dbReference type="GO" id="GO:0009036">
    <property type="term" value="F:type II site-specific deoxyribonuclease activity"/>
    <property type="evidence" value="ECO:0007669"/>
    <property type="project" value="InterPro"/>
</dbReference>
<dbReference type="Pfam" id="PF09019">
    <property type="entry name" value="EcoRII-C"/>
    <property type="match status" value="1"/>
</dbReference>
<evidence type="ECO:0000313" key="4">
    <source>
        <dbReference type="Proteomes" id="UP000030564"/>
    </source>
</evidence>
<evidence type="ECO:0000259" key="1">
    <source>
        <dbReference type="Pfam" id="PF09019"/>
    </source>
</evidence>
<feature type="domain" description="Restriction endonuclease type II EcoRII N-terminal" evidence="2">
    <location>
        <begin position="17"/>
        <end position="165"/>
    </location>
</feature>
<dbReference type="SUPFAM" id="SSF101936">
    <property type="entry name" value="DNA-binding pseudobarrel domain"/>
    <property type="match status" value="1"/>
</dbReference>
<organism evidence="3 4">
    <name type="scientific">Pseudomonas chlororaphis</name>
    <dbReference type="NCBI Taxonomy" id="587753"/>
    <lineage>
        <taxon>Bacteria</taxon>
        <taxon>Pseudomonadati</taxon>
        <taxon>Pseudomonadota</taxon>
        <taxon>Gammaproteobacteria</taxon>
        <taxon>Pseudomonadales</taxon>
        <taxon>Pseudomonadaceae</taxon>
        <taxon>Pseudomonas</taxon>
    </lineage>
</organism>
<dbReference type="EMBL" id="JSFK01000058">
    <property type="protein sequence ID" value="KHA69860.1"/>
    <property type="molecule type" value="Genomic_DNA"/>
</dbReference>
<dbReference type="Gene3D" id="2.40.330.10">
    <property type="entry name" value="DNA-binding pseudobarrel domain"/>
    <property type="match status" value="1"/>
</dbReference>
<proteinExistence type="predicted"/>
<dbReference type="GO" id="GO:0009307">
    <property type="term" value="P:DNA restriction-modification system"/>
    <property type="evidence" value="ECO:0007669"/>
    <property type="project" value="InterPro"/>
</dbReference>
<protein>
    <submittedName>
        <fullName evidence="3">Restriction endonuclease</fullName>
    </submittedName>
</protein>